<accession>A0A2B7Z5V4</accession>
<comment type="caution">
    <text evidence="2">The sequence shown here is derived from an EMBL/GenBank/DDBJ whole genome shotgun (WGS) entry which is preliminary data.</text>
</comment>
<evidence type="ECO:0000256" key="1">
    <source>
        <dbReference type="SAM" id="MobiDB-lite"/>
    </source>
</evidence>
<name>A0A2B7Z5V4_9EURO</name>
<proteinExistence type="predicted"/>
<dbReference type="EMBL" id="PDND01000116">
    <property type="protein sequence ID" value="PGH31754.1"/>
    <property type="molecule type" value="Genomic_DNA"/>
</dbReference>
<sequence length="446" mass="49080">MSDDEEYYDDDFDADWLWFDDGERELADDLAESTMHSPVYMDQGAYDAIDSASDWDYYTDEYFDDDLSVMRKQSLEVTTSPNGAAGKKMRNKRKQGEQQHDDNDNINNEDDPNSFCRILWRSSGYLVDQGELYEPGKGEKVALLKNWREIFKDSQPKRDHRLQKSVSSSRLPQSSFSKSAAGRKQPGRPKKTEKRNAGVKIGRIVDVPVFESDGSSGEGSESEGGGEGGGGGDGEYLTPPPSFLSASQQEIYEKSRKTAGPSRSSNNGKDHDRRTGSHLKSVMSASAQEEIPEPAPIMPSSPSSSTTNSKRRSGRLSAHPATTTTTTTTTQSATSILQNEGPGEPSTSLQDGNGADIADNIPSAGKGNSPPTHRQGRKRKASNPLDNTDGDDRGGKKRSKRATTRRKLDDDDHDDKNTGKSKNKTKDFPPATITTTIRRSLRERKK</sequence>
<keyword evidence="3" id="KW-1185">Reference proteome</keyword>
<feature type="region of interest" description="Disordered" evidence="1">
    <location>
        <begin position="152"/>
        <end position="446"/>
    </location>
</feature>
<feature type="compositionally biased region" description="Polar residues" evidence="1">
    <location>
        <begin position="164"/>
        <end position="178"/>
    </location>
</feature>
<feature type="compositionally biased region" description="Basic and acidic residues" evidence="1">
    <location>
        <begin position="406"/>
        <end position="418"/>
    </location>
</feature>
<protein>
    <submittedName>
        <fullName evidence="2">Uncharacterized protein</fullName>
    </submittedName>
</protein>
<organism evidence="2 3">
    <name type="scientific">[Emmonsia] crescens</name>
    <dbReference type="NCBI Taxonomy" id="73230"/>
    <lineage>
        <taxon>Eukaryota</taxon>
        <taxon>Fungi</taxon>
        <taxon>Dikarya</taxon>
        <taxon>Ascomycota</taxon>
        <taxon>Pezizomycotina</taxon>
        <taxon>Eurotiomycetes</taxon>
        <taxon>Eurotiomycetidae</taxon>
        <taxon>Onygenales</taxon>
        <taxon>Ajellomycetaceae</taxon>
        <taxon>Emergomyces</taxon>
    </lineage>
</organism>
<reference evidence="2 3" key="1">
    <citation type="submission" date="2017-10" db="EMBL/GenBank/DDBJ databases">
        <title>Comparative genomics in systemic dimorphic fungi from Ajellomycetaceae.</title>
        <authorList>
            <person name="Munoz J.F."/>
            <person name="Mcewen J.G."/>
            <person name="Clay O.K."/>
            <person name="Cuomo C.A."/>
        </authorList>
    </citation>
    <scope>NUCLEOTIDE SEQUENCE [LARGE SCALE GENOMIC DNA]</scope>
    <source>
        <strain evidence="2 3">UAMH4076</strain>
    </source>
</reference>
<dbReference type="VEuPathDB" id="FungiDB:EMCG_01080"/>
<evidence type="ECO:0000313" key="2">
    <source>
        <dbReference type="EMBL" id="PGH31754.1"/>
    </source>
</evidence>
<feature type="region of interest" description="Disordered" evidence="1">
    <location>
        <begin position="75"/>
        <end position="113"/>
    </location>
</feature>
<evidence type="ECO:0000313" key="3">
    <source>
        <dbReference type="Proteomes" id="UP000226031"/>
    </source>
</evidence>
<dbReference type="STRING" id="73230.A0A2B7Z5V4"/>
<feature type="compositionally biased region" description="Basic residues" evidence="1">
    <location>
        <begin position="395"/>
        <end position="405"/>
    </location>
</feature>
<gene>
    <name evidence="2" type="ORF">GX50_05477</name>
</gene>
<dbReference type="AlphaFoldDB" id="A0A2B7Z5V4"/>
<feature type="compositionally biased region" description="Gly residues" evidence="1">
    <location>
        <begin position="222"/>
        <end position="234"/>
    </location>
</feature>
<feature type="compositionally biased region" description="Basic and acidic residues" evidence="1">
    <location>
        <begin position="94"/>
        <end position="103"/>
    </location>
</feature>
<dbReference type="Proteomes" id="UP000226031">
    <property type="component" value="Unassembled WGS sequence"/>
</dbReference>